<evidence type="ECO:0000256" key="2">
    <source>
        <dbReference type="HAMAP-Rule" id="MF_02128"/>
    </source>
</evidence>
<dbReference type="InterPro" id="IPR036676">
    <property type="entry name" value="PurM-like_C_sf"/>
</dbReference>
<dbReference type="GO" id="GO:0000287">
    <property type="term" value="F:magnesium ion binding"/>
    <property type="evidence" value="ECO:0007669"/>
    <property type="project" value="UniProtKB-UniRule"/>
</dbReference>
<gene>
    <name evidence="2 5" type="primary">thiL</name>
    <name evidence="5" type="ORF">F2P47_08925</name>
</gene>
<dbReference type="Pfam" id="PF00586">
    <property type="entry name" value="AIRS"/>
    <property type="match status" value="1"/>
</dbReference>
<evidence type="ECO:0000259" key="3">
    <source>
        <dbReference type="Pfam" id="PF00586"/>
    </source>
</evidence>
<organism evidence="5 6">
    <name type="scientific">Parvibaculum sedimenti</name>
    <dbReference type="NCBI Taxonomy" id="2608632"/>
    <lineage>
        <taxon>Bacteria</taxon>
        <taxon>Pseudomonadati</taxon>
        <taxon>Pseudomonadota</taxon>
        <taxon>Alphaproteobacteria</taxon>
        <taxon>Hyphomicrobiales</taxon>
        <taxon>Parvibaculaceae</taxon>
        <taxon>Parvibaculum</taxon>
    </lineage>
</organism>
<feature type="domain" description="PurM-like C-terminal" evidence="4">
    <location>
        <begin position="156"/>
        <end position="309"/>
    </location>
</feature>
<dbReference type="PANTHER" id="PTHR30270">
    <property type="entry name" value="THIAMINE-MONOPHOSPHATE KINASE"/>
    <property type="match status" value="1"/>
</dbReference>
<dbReference type="Pfam" id="PF02769">
    <property type="entry name" value="AIRS_C"/>
    <property type="match status" value="1"/>
</dbReference>
<dbReference type="GO" id="GO:0009228">
    <property type="term" value="P:thiamine biosynthetic process"/>
    <property type="evidence" value="ECO:0007669"/>
    <property type="project" value="UniProtKB-KW"/>
</dbReference>
<sequence>MSQPDRPDEFSLIEQVFAPLSAEAPGAFGLTDDAAVFSPGEGMELVLTVDAIVEGVHFLSSDPADGIAQKLLRVNLSDLAAKGAIPRGYLLVTSWRPDTSLAWIESFAAGLCRDQQTFGISLWGGDTVSTPGPLTFSVTAIGEVPRGKLLRRSGARPGDDIYVSGTIGDGALGLAAAEGQLGGTLEDIQFLIDRYRCPQPRNALGPRLIGLASAALDVSDGLMADLTHMCETSRVGARIEGARIPLSPAASHAVDANSSWFGTALTGGDDYELLFAAAPENASAIAAAATESDVPVTRIGTIMSREEGVHAVDSHGRPLTFSRLGFTHF</sequence>
<dbReference type="Gene3D" id="3.90.650.10">
    <property type="entry name" value="PurM-like C-terminal domain"/>
    <property type="match status" value="1"/>
</dbReference>
<dbReference type="PANTHER" id="PTHR30270:SF0">
    <property type="entry name" value="THIAMINE-MONOPHOSPHATE KINASE"/>
    <property type="match status" value="1"/>
</dbReference>
<dbReference type="GO" id="GO:0009030">
    <property type="term" value="F:thiamine-phosphate kinase activity"/>
    <property type="evidence" value="ECO:0007669"/>
    <property type="project" value="UniProtKB-UniRule"/>
</dbReference>
<evidence type="ECO:0000313" key="6">
    <source>
        <dbReference type="Proteomes" id="UP000468901"/>
    </source>
</evidence>
<dbReference type="CDD" id="cd02194">
    <property type="entry name" value="ThiL"/>
    <property type="match status" value="1"/>
</dbReference>
<dbReference type="RefSeq" id="WP_152216007.1">
    <property type="nucleotide sequence ID" value="NZ_WESC01000007.1"/>
</dbReference>
<dbReference type="EMBL" id="WESC01000007">
    <property type="protein sequence ID" value="KAB7740121.1"/>
    <property type="molecule type" value="Genomic_DNA"/>
</dbReference>
<evidence type="ECO:0000256" key="1">
    <source>
        <dbReference type="ARBA" id="ARBA00022977"/>
    </source>
</evidence>
<keyword evidence="2" id="KW-0067">ATP-binding</keyword>
<comment type="function">
    <text evidence="2">Catalyzes the ATP-dependent phosphorylation of thiamine-monophosphate (TMP) to form thiamine-pyrophosphate (TPP), the active form of vitamin B1.</text>
</comment>
<dbReference type="EC" id="2.7.4.16" evidence="2"/>
<dbReference type="Proteomes" id="UP000468901">
    <property type="component" value="Unassembled WGS sequence"/>
</dbReference>
<comment type="miscellaneous">
    <text evidence="2">Reaction mechanism of ThiL seems to utilize a direct, inline transfer of the gamma-phosphate of ATP to TMP rather than a phosphorylated enzyme intermediate.</text>
</comment>
<feature type="binding site" evidence="2">
    <location>
        <position position="126"/>
    </location>
    <ligand>
        <name>Mg(2+)</name>
        <dbReference type="ChEBI" id="CHEBI:18420"/>
        <label>1</label>
    </ligand>
</feature>
<name>A0A6N6VH86_9HYPH</name>
<dbReference type="GO" id="GO:0009229">
    <property type="term" value="P:thiamine diphosphate biosynthetic process"/>
    <property type="evidence" value="ECO:0007669"/>
    <property type="project" value="UniProtKB-UniRule"/>
</dbReference>
<dbReference type="UniPathway" id="UPA00060">
    <property type="reaction ID" value="UER00142"/>
</dbReference>
<feature type="binding site" evidence="2">
    <location>
        <begin position="125"/>
        <end position="126"/>
    </location>
    <ligand>
        <name>ATP</name>
        <dbReference type="ChEBI" id="CHEBI:30616"/>
    </ligand>
</feature>
<feature type="binding site" evidence="2">
    <location>
        <position position="269"/>
    </location>
    <ligand>
        <name>substrate</name>
    </ligand>
</feature>
<protein>
    <recommendedName>
        <fullName evidence="2">Thiamine-monophosphate kinase</fullName>
        <shortName evidence="2">TMP kinase</shortName>
        <shortName evidence="2">Thiamine-phosphate kinase</shortName>
        <ecNumber evidence="2">2.7.4.16</ecNumber>
    </recommendedName>
</protein>
<feature type="binding site" evidence="2">
    <location>
        <position position="152"/>
    </location>
    <ligand>
        <name>ATP</name>
        <dbReference type="ChEBI" id="CHEBI:30616"/>
    </ligand>
</feature>
<feature type="binding site" evidence="2">
    <location>
        <position position="48"/>
    </location>
    <ligand>
        <name>Mg(2+)</name>
        <dbReference type="ChEBI" id="CHEBI:18420"/>
        <label>4</label>
    </ligand>
</feature>
<comment type="pathway">
    <text evidence="2">Cofactor biosynthesis; thiamine diphosphate biosynthesis; thiamine diphosphate from thiamine phosphate: step 1/1.</text>
</comment>
<feature type="binding site" evidence="2">
    <location>
        <position position="33"/>
    </location>
    <ligand>
        <name>Mg(2+)</name>
        <dbReference type="ChEBI" id="CHEBI:18420"/>
        <label>3</label>
    </ligand>
</feature>
<dbReference type="InterPro" id="IPR010918">
    <property type="entry name" value="PurM-like_C_dom"/>
</dbReference>
<feature type="binding site" evidence="2">
    <location>
        <position position="78"/>
    </location>
    <ligand>
        <name>Mg(2+)</name>
        <dbReference type="ChEBI" id="CHEBI:18420"/>
        <label>3</label>
    </ligand>
</feature>
<keyword evidence="2" id="KW-0460">Magnesium</keyword>
<accession>A0A6N6VH86</accession>
<dbReference type="HAMAP" id="MF_02128">
    <property type="entry name" value="TMP_kinase"/>
    <property type="match status" value="1"/>
</dbReference>
<keyword evidence="2 5" id="KW-0418">Kinase</keyword>
<dbReference type="InterPro" id="IPR006283">
    <property type="entry name" value="ThiL-like"/>
</dbReference>
<dbReference type="NCBIfam" id="TIGR01379">
    <property type="entry name" value="thiL"/>
    <property type="match status" value="1"/>
</dbReference>
<reference evidence="5 6" key="1">
    <citation type="submission" date="2019-09" db="EMBL/GenBank/DDBJ databases">
        <title>Parvibaculum sedimenti sp. nov., isolated from sediment.</title>
        <authorList>
            <person name="Wang Y."/>
        </authorList>
    </citation>
    <scope>NUCLEOTIDE SEQUENCE [LARGE SCALE GENOMIC DNA]</scope>
    <source>
        <strain evidence="5 6">HXT-9</strain>
    </source>
</reference>
<feature type="binding site" evidence="2">
    <location>
        <position position="326"/>
    </location>
    <ligand>
        <name>substrate</name>
    </ligand>
</feature>
<dbReference type="Gene3D" id="3.30.1330.10">
    <property type="entry name" value="PurM-like, N-terminal domain"/>
    <property type="match status" value="1"/>
</dbReference>
<keyword evidence="2" id="KW-0547">Nucleotide-binding</keyword>
<evidence type="ECO:0000259" key="4">
    <source>
        <dbReference type="Pfam" id="PF02769"/>
    </source>
</evidence>
<feature type="binding site" evidence="2">
    <location>
        <position position="78"/>
    </location>
    <ligand>
        <name>Mg(2+)</name>
        <dbReference type="ChEBI" id="CHEBI:18420"/>
        <label>4</label>
    </ligand>
</feature>
<dbReference type="AlphaFoldDB" id="A0A6N6VH86"/>
<dbReference type="InterPro" id="IPR036921">
    <property type="entry name" value="PurM-like_N_sf"/>
</dbReference>
<proteinExistence type="inferred from homology"/>
<keyword evidence="6" id="KW-1185">Reference proteome</keyword>
<feature type="binding site" evidence="2">
    <location>
        <position position="219"/>
    </location>
    <ligand>
        <name>ATP</name>
        <dbReference type="ChEBI" id="CHEBI:30616"/>
    </ligand>
</feature>
<evidence type="ECO:0000313" key="5">
    <source>
        <dbReference type="EMBL" id="KAB7740121.1"/>
    </source>
</evidence>
<feature type="binding site" evidence="2">
    <location>
        <position position="33"/>
    </location>
    <ligand>
        <name>Mg(2+)</name>
        <dbReference type="ChEBI" id="CHEBI:18420"/>
        <label>4</label>
    </ligand>
</feature>
<comment type="caution">
    <text evidence="5">The sequence shown here is derived from an EMBL/GenBank/DDBJ whole genome shotgun (WGS) entry which is preliminary data.</text>
</comment>
<dbReference type="SUPFAM" id="SSF55326">
    <property type="entry name" value="PurM N-terminal domain-like"/>
    <property type="match status" value="1"/>
</dbReference>
<feature type="binding site" evidence="2">
    <location>
        <position position="217"/>
    </location>
    <ligand>
        <name>Mg(2+)</name>
        <dbReference type="ChEBI" id="CHEBI:18420"/>
        <label>3</label>
    </ligand>
</feature>
<feature type="binding site" evidence="2">
    <location>
        <position position="50"/>
    </location>
    <ligand>
        <name>Mg(2+)</name>
        <dbReference type="ChEBI" id="CHEBI:18420"/>
        <label>2</label>
    </ligand>
</feature>
<keyword evidence="2 5" id="KW-0808">Transferase</keyword>
<dbReference type="InterPro" id="IPR016188">
    <property type="entry name" value="PurM-like_N"/>
</dbReference>
<dbReference type="SUPFAM" id="SSF56042">
    <property type="entry name" value="PurM C-terminal domain-like"/>
    <property type="match status" value="1"/>
</dbReference>
<feature type="domain" description="PurM-like N-terminal" evidence="3">
    <location>
        <begin position="32"/>
        <end position="144"/>
    </location>
</feature>
<dbReference type="PIRSF" id="PIRSF005303">
    <property type="entry name" value="Thiam_monoph_kin"/>
    <property type="match status" value="1"/>
</dbReference>
<feature type="binding site" evidence="2">
    <location>
        <position position="220"/>
    </location>
    <ligand>
        <name>Mg(2+)</name>
        <dbReference type="ChEBI" id="CHEBI:18420"/>
        <label>5</label>
    </ligand>
</feature>
<comment type="similarity">
    <text evidence="2">Belongs to the thiamine-monophosphate kinase family.</text>
</comment>
<keyword evidence="2" id="KW-0479">Metal-binding</keyword>
<comment type="caution">
    <text evidence="2">Lacks conserved residue(s) required for the propagation of feature annotation.</text>
</comment>
<feature type="binding site" evidence="2">
    <location>
        <position position="57"/>
    </location>
    <ligand>
        <name>substrate</name>
    </ligand>
</feature>
<comment type="catalytic activity">
    <reaction evidence="2">
        <text>thiamine phosphate + ATP = thiamine diphosphate + ADP</text>
        <dbReference type="Rhea" id="RHEA:15913"/>
        <dbReference type="ChEBI" id="CHEBI:30616"/>
        <dbReference type="ChEBI" id="CHEBI:37575"/>
        <dbReference type="ChEBI" id="CHEBI:58937"/>
        <dbReference type="ChEBI" id="CHEBI:456216"/>
        <dbReference type="EC" id="2.7.4.16"/>
    </reaction>
</comment>
<keyword evidence="1 2" id="KW-0784">Thiamine biosynthesis</keyword>
<feature type="binding site" evidence="2">
    <location>
        <position position="78"/>
    </location>
    <ligand>
        <name>Mg(2+)</name>
        <dbReference type="ChEBI" id="CHEBI:18420"/>
        <label>2</label>
    </ligand>
</feature>
<dbReference type="GO" id="GO:0005524">
    <property type="term" value="F:ATP binding"/>
    <property type="evidence" value="ECO:0007669"/>
    <property type="project" value="UniProtKB-UniRule"/>
</dbReference>
<feature type="binding site" evidence="2">
    <location>
        <position position="50"/>
    </location>
    <ligand>
        <name>Mg(2+)</name>
        <dbReference type="ChEBI" id="CHEBI:18420"/>
        <label>1</label>
    </ligand>
</feature>